<name>A0A512M9B8_9BACT</name>
<dbReference type="InterPro" id="IPR004843">
    <property type="entry name" value="Calcineurin-like_PHP"/>
</dbReference>
<evidence type="ECO:0000256" key="3">
    <source>
        <dbReference type="ARBA" id="ARBA00023004"/>
    </source>
</evidence>
<keyword evidence="3" id="KW-0408">Iron</keyword>
<evidence type="ECO:0000313" key="6">
    <source>
        <dbReference type="EMBL" id="GEP43322.1"/>
    </source>
</evidence>
<dbReference type="AlphaFoldDB" id="A0A512M9B8"/>
<evidence type="ECO:0000256" key="4">
    <source>
        <dbReference type="ARBA" id="ARBA00025742"/>
    </source>
</evidence>
<dbReference type="PANTHER" id="PTHR42988">
    <property type="entry name" value="PHOSPHOHYDROLASE"/>
    <property type="match status" value="1"/>
</dbReference>
<accession>A0A512M9B8</accession>
<dbReference type="PANTHER" id="PTHR42988:SF2">
    <property type="entry name" value="CYCLIC NUCLEOTIDE PHOSPHODIESTERASE CBUA0032-RELATED"/>
    <property type="match status" value="1"/>
</dbReference>
<sequence length="302" mass="33246">MPISFPPLSRRQWLKGSLAAALTPGVVSAAAEHNPELWVLFSDPHIDADLKLEARGAVMAENLTRCVNQVLKVGQKPFGVLVNGDCAYLDGKQTDYDAFVKLIEPLRDSAIQVHCTLGNHDDRKNFIGAMTSPQDPRPVEGKHVEVLSSATMNWVLLDSLQEVNKTPGELGELQLGWLDRTLAACPNKPTVVMSHHNPQGPLAEGKKPTGCVDSDAMFAILAKHKKVKAFVYGHTHTWEHKKHEATGIQLINLPPVAYVFSQERPNGWVTARATPEKLVLELRALNPAHSQHGEKVEILWNA</sequence>
<gene>
    <name evidence="6" type="primary">cpdA</name>
    <name evidence="6" type="ORF">BGE01nite_26130</name>
</gene>
<keyword evidence="2" id="KW-0378">Hydrolase</keyword>
<protein>
    <submittedName>
        <fullName evidence="6">3',5'-cyclic adenosine monophosphate phosphodiesterase CpdA</fullName>
    </submittedName>
</protein>
<keyword evidence="7" id="KW-1185">Reference proteome</keyword>
<dbReference type="GO" id="GO:0016787">
    <property type="term" value="F:hydrolase activity"/>
    <property type="evidence" value="ECO:0007669"/>
    <property type="project" value="UniProtKB-KW"/>
</dbReference>
<evidence type="ECO:0000256" key="2">
    <source>
        <dbReference type="ARBA" id="ARBA00022801"/>
    </source>
</evidence>
<evidence type="ECO:0000256" key="1">
    <source>
        <dbReference type="ARBA" id="ARBA00022723"/>
    </source>
</evidence>
<dbReference type="RefSeq" id="WP_170266767.1">
    <property type="nucleotide sequence ID" value="NZ_BKAG01000016.1"/>
</dbReference>
<evidence type="ECO:0000259" key="5">
    <source>
        <dbReference type="Pfam" id="PF00149"/>
    </source>
</evidence>
<dbReference type="GO" id="GO:0046872">
    <property type="term" value="F:metal ion binding"/>
    <property type="evidence" value="ECO:0007669"/>
    <property type="project" value="UniProtKB-KW"/>
</dbReference>
<dbReference type="SUPFAM" id="SSF56300">
    <property type="entry name" value="Metallo-dependent phosphatases"/>
    <property type="match status" value="1"/>
</dbReference>
<comment type="similarity">
    <text evidence="4">Belongs to the cyclic nucleotide phosphodiesterase class-III family.</text>
</comment>
<reference evidence="6 7" key="1">
    <citation type="submission" date="2019-07" db="EMBL/GenBank/DDBJ databases">
        <title>Whole genome shotgun sequence of Brevifollis gellanilyticus NBRC 108608.</title>
        <authorList>
            <person name="Hosoyama A."/>
            <person name="Uohara A."/>
            <person name="Ohji S."/>
            <person name="Ichikawa N."/>
        </authorList>
    </citation>
    <scope>NUCLEOTIDE SEQUENCE [LARGE SCALE GENOMIC DNA]</scope>
    <source>
        <strain evidence="6 7">NBRC 108608</strain>
    </source>
</reference>
<evidence type="ECO:0000313" key="7">
    <source>
        <dbReference type="Proteomes" id="UP000321577"/>
    </source>
</evidence>
<dbReference type="Pfam" id="PF00149">
    <property type="entry name" value="Metallophos"/>
    <property type="match status" value="1"/>
</dbReference>
<dbReference type="Proteomes" id="UP000321577">
    <property type="component" value="Unassembled WGS sequence"/>
</dbReference>
<dbReference type="Gene3D" id="3.60.21.10">
    <property type="match status" value="1"/>
</dbReference>
<organism evidence="6 7">
    <name type="scientific">Brevifollis gellanilyticus</name>
    <dbReference type="NCBI Taxonomy" id="748831"/>
    <lineage>
        <taxon>Bacteria</taxon>
        <taxon>Pseudomonadati</taxon>
        <taxon>Verrucomicrobiota</taxon>
        <taxon>Verrucomicrobiia</taxon>
        <taxon>Verrucomicrobiales</taxon>
        <taxon>Verrucomicrobiaceae</taxon>
    </lineage>
</organism>
<proteinExistence type="inferred from homology"/>
<comment type="caution">
    <text evidence="6">The sequence shown here is derived from an EMBL/GenBank/DDBJ whole genome shotgun (WGS) entry which is preliminary data.</text>
</comment>
<feature type="domain" description="Calcineurin-like phosphoesterase" evidence="5">
    <location>
        <begin position="40"/>
        <end position="237"/>
    </location>
</feature>
<keyword evidence="1" id="KW-0479">Metal-binding</keyword>
<dbReference type="InterPro" id="IPR029052">
    <property type="entry name" value="Metallo-depent_PP-like"/>
</dbReference>
<dbReference type="EMBL" id="BKAG01000016">
    <property type="protein sequence ID" value="GEP43322.1"/>
    <property type="molecule type" value="Genomic_DNA"/>
</dbReference>
<dbReference type="InterPro" id="IPR006311">
    <property type="entry name" value="TAT_signal"/>
</dbReference>
<dbReference type="InterPro" id="IPR050884">
    <property type="entry name" value="CNP_phosphodiesterase-III"/>
</dbReference>
<dbReference type="PROSITE" id="PS51318">
    <property type="entry name" value="TAT"/>
    <property type="match status" value="1"/>
</dbReference>